<evidence type="ECO:0008006" key="4">
    <source>
        <dbReference type="Google" id="ProtNLM"/>
    </source>
</evidence>
<dbReference type="Proteomes" id="UP000825890">
    <property type="component" value="Unassembled WGS sequence"/>
</dbReference>
<comment type="caution">
    <text evidence="2">The sequence shown here is derived from an EMBL/GenBank/DDBJ whole genome shotgun (WGS) entry which is preliminary data.</text>
</comment>
<protein>
    <recommendedName>
        <fullName evidence="4">Apple domain-containing protein</fullName>
    </recommendedName>
</protein>
<dbReference type="AlphaFoldDB" id="A0A9P3C694"/>
<accession>A0A9P3C694</accession>
<feature type="chain" id="PRO_5040373420" description="Apple domain-containing protein" evidence="1">
    <location>
        <begin position="16"/>
        <end position="201"/>
    </location>
</feature>
<evidence type="ECO:0000313" key="3">
    <source>
        <dbReference type="Proteomes" id="UP000825890"/>
    </source>
</evidence>
<evidence type="ECO:0000313" key="2">
    <source>
        <dbReference type="EMBL" id="GIZ37204.1"/>
    </source>
</evidence>
<dbReference type="GeneID" id="68286235"/>
<dbReference type="OrthoDB" id="4974236at2759"/>
<organism evidence="2 3">
    <name type="scientific">Cercospora kikuchii</name>
    <dbReference type="NCBI Taxonomy" id="84275"/>
    <lineage>
        <taxon>Eukaryota</taxon>
        <taxon>Fungi</taxon>
        <taxon>Dikarya</taxon>
        <taxon>Ascomycota</taxon>
        <taxon>Pezizomycotina</taxon>
        <taxon>Dothideomycetes</taxon>
        <taxon>Dothideomycetidae</taxon>
        <taxon>Mycosphaerellales</taxon>
        <taxon>Mycosphaerellaceae</taxon>
        <taxon>Cercospora</taxon>
    </lineage>
</organism>
<reference evidence="2 3" key="1">
    <citation type="submission" date="2021-01" db="EMBL/GenBank/DDBJ databases">
        <title>Cercospora kikuchii MAFF 305040 whole genome shotgun sequence.</title>
        <authorList>
            <person name="Kashiwa T."/>
            <person name="Suzuki T."/>
        </authorList>
    </citation>
    <scope>NUCLEOTIDE SEQUENCE [LARGE SCALE GENOMIC DNA]</scope>
    <source>
        <strain evidence="2 3">MAFF 305040</strain>
    </source>
</reference>
<feature type="signal peptide" evidence="1">
    <location>
        <begin position="1"/>
        <end position="15"/>
    </location>
</feature>
<dbReference type="RefSeq" id="XP_044651691.1">
    <property type="nucleotide sequence ID" value="XM_044795756.1"/>
</dbReference>
<gene>
    <name evidence="2" type="ORF">CKM354_000066000</name>
</gene>
<keyword evidence="1" id="KW-0732">Signal</keyword>
<sequence>MKFTVLSLLPVFALASPLTERQTPTCSVTGKRGLITGQRENDPKFNFAFKRGINTVEGCQAFCALPENSQCVSFVVKDNNLGVCKLYNSTLGVNTRATDATTVYYELPAGIVGGTPHMNPGWYAQETDDDFGTYPKCRAKCLSDNASQQKCKGFSFKPGGNCRLFDVSLAGRVGTKPTSGIYVHHQEDCTFGALPPSVAPA</sequence>
<evidence type="ECO:0000256" key="1">
    <source>
        <dbReference type="SAM" id="SignalP"/>
    </source>
</evidence>
<proteinExistence type="predicted"/>
<keyword evidence="3" id="KW-1185">Reference proteome</keyword>
<name>A0A9P3C694_9PEZI</name>
<dbReference type="EMBL" id="BOLY01000001">
    <property type="protein sequence ID" value="GIZ37204.1"/>
    <property type="molecule type" value="Genomic_DNA"/>
</dbReference>